<name>A0A242KCB6_9ENTE</name>
<dbReference type="Gene3D" id="3.40.630.30">
    <property type="match status" value="1"/>
</dbReference>
<dbReference type="AlphaFoldDB" id="A0A242KCB6"/>
<dbReference type="InterPro" id="IPR000182">
    <property type="entry name" value="GNAT_dom"/>
</dbReference>
<dbReference type="RefSeq" id="WP_086347577.1">
    <property type="nucleotide sequence ID" value="NZ_CP147247.1"/>
</dbReference>
<gene>
    <name evidence="3" type="ORF">A5888_000386</name>
    <name evidence="2" type="ORF">A5888_000420</name>
</gene>
<proteinExistence type="predicted"/>
<organism evidence="2">
    <name type="scientific">Candidatus Enterococcus clewellii</name>
    <dbReference type="NCBI Taxonomy" id="1834193"/>
    <lineage>
        <taxon>Bacteria</taxon>
        <taxon>Bacillati</taxon>
        <taxon>Bacillota</taxon>
        <taxon>Bacilli</taxon>
        <taxon>Lactobacillales</taxon>
        <taxon>Enterococcaceae</taxon>
        <taxon>Enterococcus</taxon>
    </lineage>
</organism>
<evidence type="ECO:0000313" key="4">
    <source>
        <dbReference type="Proteomes" id="UP000195141"/>
    </source>
</evidence>
<dbReference type="PANTHER" id="PTHR43792:SF16">
    <property type="entry name" value="N-ACETYLTRANSFERASE DOMAIN-CONTAINING PROTEIN"/>
    <property type="match status" value="1"/>
</dbReference>
<dbReference type="InterPro" id="IPR016181">
    <property type="entry name" value="Acyl_CoA_acyltransferase"/>
</dbReference>
<dbReference type="Proteomes" id="UP000195141">
    <property type="component" value="Chromosome"/>
</dbReference>
<evidence type="ECO:0000313" key="2">
    <source>
        <dbReference type="EMBL" id="OTP18606.1"/>
    </source>
</evidence>
<reference evidence="3" key="3">
    <citation type="submission" date="2024-03" db="EMBL/GenBank/DDBJ databases">
        <title>The Genome Sequence of Enterococcus sp. DIV0242b.</title>
        <authorList>
            <consortium name="The Broad Institute Genomics Platform"/>
            <consortium name="The Broad Institute Microbial Omics Core"/>
            <consortium name="The Broad Institute Genomic Center for Infectious Diseases"/>
            <person name="Earl A."/>
            <person name="Manson A."/>
            <person name="Gilmore M."/>
            <person name="Schwartman J."/>
            <person name="Shea T."/>
            <person name="Abouelleil A."/>
            <person name="Cao P."/>
            <person name="Chapman S."/>
            <person name="Cusick C."/>
            <person name="Young S."/>
            <person name="Neafsey D."/>
            <person name="Nusbaum C."/>
            <person name="Birren B."/>
        </authorList>
    </citation>
    <scope>NUCLEOTIDE SEQUENCE</scope>
    <source>
        <strain evidence="3">9E7_DIV0242</strain>
    </source>
</reference>
<dbReference type="GO" id="GO:0016747">
    <property type="term" value="F:acyltransferase activity, transferring groups other than amino-acyl groups"/>
    <property type="evidence" value="ECO:0007669"/>
    <property type="project" value="InterPro"/>
</dbReference>
<dbReference type="SUPFAM" id="SSF55729">
    <property type="entry name" value="Acyl-CoA N-acyltransferases (Nat)"/>
    <property type="match status" value="1"/>
</dbReference>
<dbReference type="EMBL" id="NGMM01000001">
    <property type="protein sequence ID" value="OTP18606.1"/>
    <property type="molecule type" value="Genomic_DNA"/>
</dbReference>
<dbReference type="EMBL" id="CP147247">
    <property type="protein sequence ID" value="WYJ88667.1"/>
    <property type="molecule type" value="Genomic_DNA"/>
</dbReference>
<dbReference type="Pfam" id="PF13302">
    <property type="entry name" value="Acetyltransf_3"/>
    <property type="match status" value="1"/>
</dbReference>
<protein>
    <recommendedName>
        <fullName evidence="1">N-acetyltransferase domain-containing protein</fullName>
    </recommendedName>
</protein>
<dbReference type="InterPro" id="IPR051531">
    <property type="entry name" value="N-acetyltransferase"/>
</dbReference>
<reference evidence="2" key="1">
    <citation type="submission" date="2017-05" db="EMBL/GenBank/DDBJ databases">
        <title>The Genome Sequence of Enterococcus sp. 9E7_DIV0242.</title>
        <authorList>
            <consortium name="The Broad Institute Genomics Platform"/>
            <consortium name="The Broad Institute Genomic Center for Infectious Diseases"/>
            <person name="Earl A."/>
            <person name="Manson A."/>
            <person name="Schwartman J."/>
            <person name="Gilmore M."/>
            <person name="Abouelleil A."/>
            <person name="Cao P."/>
            <person name="Chapman S."/>
            <person name="Cusick C."/>
            <person name="Shea T."/>
            <person name="Young S."/>
            <person name="Neafsey D."/>
            <person name="Nusbaum C."/>
            <person name="Birren B."/>
        </authorList>
    </citation>
    <scope>NUCLEOTIDE SEQUENCE [LARGE SCALE GENOMIC DNA]</scope>
    <source>
        <strain evidence="2">9E7_DIV0242</strain>
    </source>
</reference>
<sequence length="194" mass="22911">MIETNRLIIREMDSSDRDIEALYAILSDVEVNAYLPWYPLKSVDEAKTYFQQRIQPKYDAVDEGYYFAVCKKADNKPIGYIAVSGDESHDFGYGLRKDFWNQGIITEAAAAVIDFLKTKKWSYITATHDRKNPASGAVMKKLGMDYKYSYNEQWQPKDILVTFRMYQMNFDGKERTYQQYWEKYSEHFIEDEVQ</sequence>
<evidence type="ECO:0000313" key="3">
    <source>
        <dbReference type="EMBL" id="WYJ88667.1"/>
    </source>
</evidence>
<feature type="domain" description="N-acetyltransferase" evidence="1">
    <location>
        <begin position="7"/>
        <end position="166"/>
    </location>
</feature>
<reference evidence="3" key="2">
    <citation type="submission" date="2017-05" db="EMBL/GenBank/DDBJ databases">
        <authorList>
            <consortium name="The Broad Institute Genomics Platform"/>
            <consortium name="The Broad Institute Genomic Center for Infectious Diseases"/>
            <person name="Earl A."/>
            <person name="Manson A."/>
            <person name="Schwartman J."/>
            <person name="Gilmore M."/>
            <person name="Abouelleil A."/>
            <person name="Cao P."/>
            <person name="Chapman S."/>
            <person name="Cusick C."/>
            <person name="Shea T."/>
            <person name="Young S."/>
            <person name="Neafsey D."/>
            <person name="Nusbaum C."/>
            <person name="Birren B."/>
        </authorList>
    </citation>
    <scope>NUCLEOTIDE SEQUENCE</scope>
    <source>
        <strain evidence="3">9E7_DIV0242</strain>
    </source>
</reference>
<dbReference type="PANTHER" id="PTHR43792">
    <property type="entry name" value="GNAT FAMILY, PUTATIVE (AFU_ORTHOLOGUE AFUA_3G00765)-RELATED-RELATED"/>
    <property type="match status" value="1"/>
</dbReference>
<dbReference type="OrthoDB" id="9798081at2"/>
<accession>A0A242KCB6</accession>
<evidence type="ECO:0000259" key="1">
    <source>
        <dbReference type="PROSITE" id="PS51186"/>
    </source>
</evidence>
<dbReference type="PROSITE" id="PS51186">
    <property type="entry name" value="GNAT"/>
    <property type="match status" value="1"/>
</dbReference>
<keyword evidence="4" id="KW-1185">Reference proteome</keyword>